<dbReference type="Proteomes" id="UP000280344">
    <property type="component" value="Chromosome"/>
</dbReference>
<reference evidence="5 6" key="1">
    <citation type="submission" date="2018-12" db="EMBL/GenBank/DDBJ databases">
        <title>Complete genome sequence of Flaviflexus sp. H23T48.</title>
        <authorList>
            <person name="Bae J.-W."/>
            <person name="Lee J.-Y."/>
        </authorList>
    </citation>
    <scope>NUCLEOTIDE SEQUENCE [LARGE SCALE GENOMIC DNA]</scope>
    <source>
        <strain evidence="5 6">H23T48</strain>
    </source>
</reference>
<dbReference type="Gene3D" id="3.40.630.190">
    <property type="entry name" value="LCP protein"/>
    <property type="match status" value="1"/>
</dbReference>
<evidence type="ECO:0000313" key="6">
    <source>
        <dbReference type="Proteomes" id="UP000280344"/>
    </source>
</evidence>
<dbReference type="PANTHER" id="PTHR33392:SF6">
    <property type="entry name" value="POLYISOPRENYL-TEICHOIC ACID--PEPTIDOGLYCAN TEICHOIC ACID TRANSFERASE TAGU"/>
    <property type="match status" value="1"/>
</dbReference>
<keyword evidence="3" id="KW-0472">Membrane</keyword>
<dbReference type="OrthoDB" id="9782542at2"/>
<evidence type="ECO:0000256" key="1">
    <source>
        <dbReference type="ARBA" id="ARBA00006068"/>
    </source>
</evidence>
<dbReference type="PANTHER" id="PTHR33392">
    <property type="entry name" value="POLYISOPRENYL-TEICHOIC ACID--PEPTIDOGLYCAN TEICHOIC ACID TRANSFERASE TAGU"/>
    <property type="match status" value="1"/>
</dbReference>
<evidence type="ECO:0000313" key="5">
    <source>
        <dbReference type="EMBL" id="AZQ78079.1"/>
    </source>
</evidence>
<keyword evidence="3" id="KW-1133">Transmembrane helix</keyword>
<organism evidence="5 6">
    <name type="scientific">Flaviflexus ciconiae</name>
    <dbReference type="NCBI Taxonomy" id="2496867"/>
    <lineage>
        <taxon>Bacteria</taxon>
        <taxon>Bacillati</taxon>
        <taxon>Actinomycetota</taxon>
        <taxon>Actinomycetes</taxon>
        <taxon>Actinomycetales</taxon>
        <taxon>Actinomycetaceae</taxon>
        <taxon>Flaviflexus</taxon>
    </lineage>
</organism>
<feature type="compositionally biased region" description="Basic and acidic residues" evidence="2">
    <location>
        <begin position="66"/>
        <end position="80"/>
    </location>
</feature>
<gene>
    <name evidence="5" type="ORF">EJ997_00210</name>
</gene>
<dbReference type="AlphaFoldDB" id="A0A3Q9G8K8"/>
<dbReference type="EMBL" id="CP034593">
    <property type="protein sequence ID" value="AZQ78079.1"/>
    <property type="molecule type" value="Genomic_DNA"/>
</dbReference>
<evidence type="ECO:0000256" key="3">
    <source>
        <dbReference type="SAM" id="Phobius"/>
    </source>
</evidence>
<dbReference type="Pfam" id="PF03816">
    <property type="entry name" value="LytR_cpsA_psr"/>
    <property type="match status" value="1"/>
</dbReference>
<keyword evidence="3" id="KW-0812">Transmembrane</keyword>
<keyword evidence="6" id="KW-1185">Reference proteome</keyword>
<feature type="region of interest" description="Disordered" evidence="2">
    <location>
        <begin position="1"/>
        <end position="105"/>
    </location>
</feature>
<protein>
    <submittedName>
        <fullName evidence="5">LytR family transcriptional regulator</fullName>
    </submittedName>
</protein>
<accession>A0A3Q9G8K8</accession>
<dbReference type="NCBIfam" id="TIGR00350">
    <property type="entry name" value="lytR_cpsA_psr"/>
    <property type="match status" value="1"/>
</dbReference>
<sequence>MSKPARRSATPGTGPKPAGASTPSAARVAANQERPAPRESAPASPPPSYAPRGERPRKNQPLGLPIDDRPQARPASRPEGRPQPGTRNGNGSGAPPPRPPRARKKFRKRRVIIPILVILLVVLIAWPSYLVWYGNSKLSHTDALSGAPNTPGKTVLFAGTDRKVEGMDDEEIGGQRSDSIMLVHIPESGNASLISLPRDSYVVIPGYGPGKLNSAYSRGGPELLVETVENLSGLTVDHYVEVGMDGIQELVDAVGGVELCYDHDVSDSYSGLEWEAGCHHSDGETALAFTRMRYQDPLGDIGRTARQRQVIAKVMNEVLTVSTLVNPVKQHELVGSTASVLRTDPDTSIFDLGRIAIPMRGILGADGIIGTPPILDMNYRPGNVGSTVLLDPEGTDEFFAKVADGSITQDDVAANLP</sequence>
<proteinExistence type="inferred from homology"/>
<feature type="domain" description="Cell envelope-related transcriptional attenuator" evidence="4">
    <location>
        <begin position="176"/>
        <end position="318"/>
    </location>
</feature>
<evidence type="ECO:0000256" key="2">
    <source>
        <dbReference type="SAM" id="MobiDB-lite"/>
    </source>
</evidence>
<dbReference type="InterPro" id="IPR050922">
    <property type="entry name" value="LytR/CpsA/Psr_CW_biosynth"/>
</dbReference>
<dbReference type="KEGG" id="flh:EJ997_00210"/>
<name>A0A3Q9G8K8_9ACTO</name>
<evidence type="ECO:0000259" key="4">
    <source>
        <dbReference type="Pfam" id="PF03816"/>
    </source>
</evidence>
<dbReference type="InterPro" id="IPR004474">
    <property type="entry name" value="LytR_CpsA_psr"/>
</dbReference>
<comment type="similarity">
    <text evidence="1">Belongs to the LytR/CpsA/Psr (LCP) family.</text>
</comment>
<feature type="transmembrane region" description="Helical" evidence="3">
    <location>
        <begin position="111"/>
        <end position="132"/>
    </location>
</feature>